<feature type="non-terminal residue" evidence="1">
    <location>
        <position position="1"/>
    </location>
</feature>
<name>A0ABS8RP06_DATST</name>
<sequence length="68" mass="7414">GVRRNADGTSIQFVVGFRPLLLSHVASEIRGSVSVTRGLVASRKLIYSFFCCTSTSQRRFADSSCDSL</sequence>
<comment type="caution">
    <text evidence="1">The sequence shown here is derived from an EMBL/GenBank/DDBJ whole genome shotgun (WGS) entry which is preliminary data.</text>
</comment>
<organism evidence="1 2">
    <name type="scientific">Datura stramonium</name>
    <name type="common">Jimsonweed</name>
    <name type="synonym">Common thornapple</name>
    <dbReference type="NCBI Taxonomy" id="4076"/>
    <lineage>
        <taxon>Eukaryota</taxon>
        <taxon>Viridiplantae</taxon>
        <taxon>Streptophyta</taxon>
        <taxon>Embryophyta</taxon>
        <taxon>Tracheophyta</taxon>
        <taxon>Spermatophyta</taxon>
        <taxon>Magnoliopsida</taxon>
        <taxon>eudicotyledons</taxon>
        <taxon>Gunneridae</taxon>
        <taxon>Pentapetalae</taxon>
        <taxon>asterids</taxon>
        <taxon>lamiids</taxon>
        <taxon>Solanales</taxon>
        <taxon>Solanaceae</taxon>
        <taxon>Solanoideae</taxon>
        <taxon>Datureae</taxon>
        <taxon>Datura</taxon>
    </lineage>
</organism>
<gene>
    <name evidence="1" type="ORF">HAX54_042237</name>
</gene>
<feature type="non-terminal residue" evidence="1">
    <location>
        <position position="68"/>
    </location>
</feature>
<accession>A0ABS8RP06</accession>
<evidence type="ECO:0000313" key="2">
    <source>
        <dbReference type="Proteomes" id="UP000823775"/>
    </source>
</evidence>
<keyword evidence="2" id="KW-1185">Reference proteome</keyword>
<reference evidence="1 2" key="1">
    <citation type="journal article" date="2021" name="BMC Genomics">
        <title>Datura genome reveals duplications of psychoactive alkaloid biosynthetic genes and high mutation rate following tissue culture.</title>
        <authorList>
            <person name="Rajewski A."/>
            <person name="Carter-House D."/>
            <person name="Stajich J."/>
            <person name="Litt A."/>
        </authorList>
    </citation>
    <scope>NUCLEOTIDE SEQUENCE [LARGE SCALE GENOMIC DNA]</scope>
    <source>
        <strain evidence="1">AR-01</strain>
    </source>
</reference>
<dbReference type="Proteomes" id="UP000823775">
    <property type="component" value="Unassembled WGS sequence"/>
</dbReference>
<proteinExistence type="predicted"/>
<dbReference type="EMBL" id="JACEIK010000062">
    <property type="protein sequence ID" value="MCD7448440.1"/>
    <property type="molecule type" value="Genomic_DNA"/>
</dbReference>
<evidence type="ECO:0000313" key="1">
    <source>
        <dbReference type="EMBL" id="MCD7448440.1"/>
    </source>
</evidence>
<protein>
    <submittedName>
        <fullName evidence="1">Uncharacterized protein</fullName>
    </submittedName>
</protein>